<dbReference type="RefSeq" id="WP_270690467.1">
    <property type="nucleotide sequence ID" value="NZ_JAQFWQ010000152.1"/>
</dbReference>
<evidence type="ECO:0000313" key="4">
    <source>
        <dbReference type="EMBL" id="MDA2814911.1"/>
    </source>
</evidence>
<dbReference type="EMBL" id="JAQFWQ010000152">
    <property type="protein sequence ID" value="MDA2814911.1"/>
    <property type="molecule type" value="Genomic_DNA"/>
</dbReference>
<evidence type="ECO:0000313" key="5">
    <source>
        <dbReference type="Proteomes" id="UP001527866"/>
    </source>
</evidence>
<accession>A0ABT4UDU3</accession>
<evidence type="ECO:0000256" key="2">
    <source>
        <dbReference type="ARBA" id="ARBA00035108"/>
    </source>
</evidence>
<evidence type="ECO:0000256" key="1">
    <source>
        <dbReference type="ARBA" id="ARBA00022987"/>
    </source>
</evidence>
<name>A0ABT4UDU3_9ACTN</name>
<reference evidence="4 5" key="1">
    <citation type="submission" date="2023-01" db="EMBL/GenBank/DDBJ databases">
        <title>Draft genome sequence of Nocardiopsis sp. RSe5-2 isolated from halophytes.</title>
        <authorList>
            <person name="Duangmal K."/>
            <person name="Chantavorakit T."/>
        </authorList>
    </citation>
    <scope>NUCLEOTIDE SEQUENCE [LARGE SCALE GENOMIC DNA]</scope>
    <source>
        <strain evidence="4 5">RSe5-2</strain>
    </source>
</reference>
<dbReference type="Proteomes" id="UP001527866">
    <property type="component" value="Unassembled WGS sequence"/>
</dbReference>
<comment type="caution">
    <text evidence="4">The sequence shown here is derived from an EMBL/GenBank/DDBJ whole genome shotgun (WGS) entry which is preliminary data.</text>
</comment>
<dbReference type="PANTHER" id="PTHR36852">
    <property type="entry name" value="PROTEIN GVPL 2"/>
    <property type="match status" value="1"/>
</dbReference>
<proteinExistence type="inferred from homology"/>
<keyword evidence="5" id="KW-1185">Reference proteome</keyword>
<dbReference type="PANTHER" id="PTHR36852:SF1">
    <property type="entry name" value="PROTEIN GVPL 2"/>
    <property type="match status" value="1"/>
</dbReference>
<sequence length="247" mass="26522">MSTYVYGLVRSGHPFDVEGSPGVGDGGAPVRPLSAAGVAAAVSDAPEELRAKRRDLIVHAGILDRLMRQGPVLPMRFGTVADGDKAVVRELEQSSERYLSRLDALEGRVEINVKVSHVEEEALREVLAADLDLRRERDRMRTEGAVQAEMAAFGERLSAALEELRRRDAGLVLDALGPHAEEVSSGPLVDGCLANLSLLVREQDAEQALAAVEDMRSAAGALLEVRVNGPLPPYSFVEGPEREEGAP</sequence>
<gene>
    <name evidence="4" type="ORF">O4J56_29975</name>
</gene>
<comment type="subcellular location">
    <subcellularLocation>
        <location evidence="2">Gas vesicle</location>
    </subcellularLocation>
</comment>
<comment type="similarity">
    <text evidence="3">Belongs to the gas vesicle GvpF/GvpL family.</text>
</comment>
<evidence type="ECO:0000256" key="3">
    <source>
        <dbReference type="ARBA" id="ARBA00035643"/>
    </source>
</evidence>
<protein>
    <submittedName>
        <fullName evidence="4">GvpL/GvpF family gas vesicle protein</fullName>
    </submittedName>
</protein>
<organism evidence="4 5">
    <name type="scientific">Nocardiopsis endophytica</name>
    <dbReference type="NCBI Taxonomy" id="3018445"/>
    <lineage>
        <taxon>Bacteria</taxon>
        <taxon>Bacillati</taxon>
        <taxon>Actinomycetota</taxon>
        <taxon>Actinomycetes</taxon>
        <taxon>Streptosporangiales</taxon>
        <taxon>Nocardiopsidaceae</taxon>
        <taxon>Nocardiopsis</taxon>
    </lineage>
</organism>
<dbReference type="Pfam" id="PF06386">
    <property type="entry name" value="GvpL_GvpF"/>
    <property type="match status" value="1"/>
</dbReference>
<keyword evidence="1" id="KW-0304">Gas vesicle</keyword>
<dbReference type="InterPro" id="IPR009430">
    <property type="entry name" value="GvpL/GvpF"/>
</dbReference>